<dbReference type="Proteomes" id="UP000565576">
    <property type="component" value="Unassembled WGS sequence"/>
</dbReference>
<reference evidence="2 3" key="1">
    <citation type="submission" date="2020-08" db="EMBL/GenBank/DDBJ databases">
        <title>Genomic Encyclopedia of Type Strains, Phase IV (KMG-V): Genome sequencing to study the core and pangenomes of soil and plant-associated prokaryotes.</title>
        <authorList>
            <person name="Whitman W."/>
        </authorList>
    </citation>
    <scope>NUCLEOTIDE SEQUENCE [LARGE SCALE GENOMIC DNA]</scope>
    <source>
        <strain evidence="2 3">SEMIA 4060</strain>
    </source>
</reference>
<accession>A0A7X0IZ78</accession>
<proteinExistence type="predicted"/>
<evidence type="ECO:0000256" key="1">
    <source>
        <dbReference type="SAM" id="SignalP"/>
    </source>
</evidence>
<sequence length="183" mass="18603">MMIIDNLQRQAWAVIGSAALAGLLLAAASASAASLPGGAGSLVETYQDWIVACQAQNNTTQCVMRQVQSNKETGQNLLTVEFANAADGKLQAALLMPFGLALAQGVSVRIDDAQATSPAAFSTCIPQGCLASVAFDSGQAAKLKTGTSLNVSATALAPPQPIALKVSLKGFSAALARVGELTK</sequence>
<organism evidence="2 3">
    <name type="scientific">Rhizobium lusitanum</name>
    <dbReference type="NCBI Taxonomy" id="293958"/>
    <lineage>
        <taxon>Bacteria</taxon>
        <taxon>Pseudomonadati</taxon>
        <taxon>Pseudomonadota</taxon>
        <taxon>Alphaproteobacteria</taxon>
        <taxon>Hyphomicrobiales</taxon>
        <taxon>Rhizobiaceae</taxon>
        <taxon>Rhizobium/Agrobacterium group</taxon>
        <taxon>Rhizobium</taxon>
    </lineage>
</organism>
<evidence type="ECO:0000313" key="2">
    <source>
        <dbReference type="EMBL" id="MBB6489312.1"/>
    </source>
</evidence>
<gene>
    <name evidence="2" type="ORF">GGD46_006639</name>
</gene>
<dbReference type="AlphaFoldDB" id="A0A7X0IZ78"/>
<evidence type="ECO:0000313" key="3">
    <source>
        <dbReference type="Proteomes" id="UP000565576"/>
    </source>
</evidence>
<protein>
    <submittedName>
        <fullName evidence="2">Invasion protein IalB</fullName>
    </submittedName>
</protein>
<keyword evidence="1" id="KW-0732">Signal</keyword>
<feature type="signal peptide" evidence="1">
    <location>
        <begin position="1"/>
        <end position="32"/>
    </location>
</feature>
<dbReference type="Gene3D" id="2.60.40.1880">
    <property type="entry name" value="Invasion associated locus B (IalB) protein"/>
    <property type="match status" value="1"/>
</dbReference>
<dbReference type="InterPro" id="IPR038696">
    <property type="entry name" value="IalB_sf"/>
</dbReference>
<dbReference type="Pfam" id="PF06776">
    <property type="entry name" value="IalB"/>
    <property type="match status" value="1"/>
</dbReference>
<comment type="caution">
    <text evidence="2">The sequence shown here is derived from an EMBL/GenBank/DDBJ whole genome shotgun (WGS) entry which is preliminary data.</text>
</comment>
<name>A0A7X0IZ78_9HYPH</name>
<dbReference type="InterPro" id="IPR010642">
    <property type="entry name" value="Invasion_prot_B"/>
</dbReference>
<dbReference type="EMBL" id="JACHBG010000036">
    <property type="protein sequence ID" value="MBB6489312.1"/>
    <property type="molecule type" value="Genomic_DNA"/>
</dbReference>
<feature type="chain" id="PRO_5030753823" evidence="1">
    <location>
        <begin position="33"/>
        <end position="183"/>
    </location>
</feature>